<dbReference type="EMBL" id="CXWC01000001">
    <property type="protein sequence ID" value="CTQ64687.1"/>
    <property type="molecule type" value="Genomic_DNA"/>
</dbReference>
<feature type="region of interest" description="Disordered" evidence="1">
    <location>
        <begin position="1"/>
        <end position="21"/>
    </location>
</feature>
<evidence type="ECO:0000313" key="2">
    <source>
        <dbReference type="EMBL" id="CTQ64687.1"/>
    </source>
</evidence>
<evidence type="ECO:0000256" key="1">
    <source>
        <dbReference type="SAM" id="MobiDB-lite"/>
    </source>
</evidence>
<name>A0A0M6ZAU3_9HYPH</name>
<protein>
    <submittedName>
        <fullName evidence="2">Uncharacterized protein</fullName>
    </submittedName>
</protein>
<evidence type="ECO:0000313" key="3">
    <source>
        <dbReference type="Proteomes" id="UP000049983"/>
    </source>
</evidence>
<organism evidence="2 3">
    <name type="scientific">Roseibium album</name>
    <dbReference type="NCBI Taxonomy" id="311410"/>
    <lineage>
        <taxon>Bacteria</taxon>
        <taxon>Pseudomonadati</taxon>
        <taxon>Pseudomonadota</taxon>
        <taxon>Alphaproteobacteria</taxon>
        <taxon>Hyphomicrobiales</taxon>
        <taxon>Stappiaceae</taxon>
        <taxon>Roseibium</taxon>
    </lineage>
</organism>
<dbReference type="RefSeq" id="WP_108873866.1">
    <property type="nucleotide sequence ID" value="NZ_CXWA01000003.1"/>
</dbReference>
<gene>
    <name evidence="2" type="ORF">LA5096_00486</name>
</gene>
<dbReference type="Proteomes" id="UP000049983">
    <property type="component" value="Unassembled WGS sequence"/>
</dbReference>
<dbReference type="GeneID" id="97667944"/>
<reference evidence="3" key="1">
    <citation type="submission" date="2015-07" db="EMBL/GenBank/DDBJ databases">
        <authorList>
            <person name="Rodrigo-Torres Lidia"/>
            <person name="Arahal R.David."/>
        </authorList>
    </citation>
    <scope>NUCLEOTIDE SEQUENCE [LARGE SCALE GENOMIC DNA]</scope>
    <source>
        <strain evidence="3">CECT 5096</strain>
    </source>
</reference>
<sequence>MSALLFSDLQKSDPSESTGSVLAAKSRDFNARSNIDLATPNSDASGSFFVTFILDERAGEFAESVKSIDGVLSVDVKPELGLP</sequence>
<keyword evidence="3" id="KW-1185">Reference proteome</keyword>
<dbReference type="AlphaFoldDB" id="A0A0M6ZAU3"/>
<accession>A0A0M6ZAU3</accession>
<proteinExistence type="predicted"/>